<dbReference type="RefSeq" id="WP_338291063.1">
    <property type="nucleotide sequence ID" value="NZ_AP027272.1"/>
</dbReference>
<evidence type="ECO:0000256" key="11">
    <source>
        <dbReference type="ARBA" id="ARBA00037696"/>
    </source>
</evidence>
<dbReference type="Gene3D" id="1.10.287.130">
    <property type="match status" value="1"/>
</dbReference>
<evidence type="ECO:0000256" key="12">
    <source>
        <dbReference type="ARBA" id="ARBA00039567"/>
    </source>
</evidence>
<protein>
    <recommendedName>
        <fullName evidence="12">Sensory histidine kinase/phosphatase NtrB</fullName>
        <ecNumber evidence="2">2.7.13.3</ecNumber>
    </recommendedName>
    <alternativeName>
        <fullName evidence="13">Nitrogen regulation protein NR(II)</fullName>
    </alternativeName>
    <alternativeName>
        <fullName evidence="14">Nitrogen regulator II</fullName>
    </alternativeName>
</protein>
<evidence type="ECO:0000313" key="17">
    <source>
        <dbReference type="Proteomes" id="UP001333710"/>
    </source>
</evidence>
<evidence type="ECO:0000313" key="16">
    <source>
        <dbReference type="EMBL" id="BDX05102.1"/>
    </source>
</evidence>
<evidence type="ECO:0000256" key="6">
    <source>
        <dbReference type="ARBA" id="ARBA00022777"/>
    </source>
</evidence>
<dbReference type="InterPro" id="IPR003594">
    <property type="entry name" value="HATPase_dom"/>
</dbReference>
<dbReference type="Pfam" id="PF02518">
    <property type="entry name" value="HATPase_c"/>
    <property type="match status" value="1"/>
</dbReference>
<dbReference type="SMART" id="SM00387">
    <property type="entry name" value="HATPase_c"/>
    <property type="match status" value="1"/>
</dbReference>
<evidence type="ECO:0000256" key="2">
    <source>
        <dbReference type="ARBA" id="ARBA00012438"/>
    </source>
</evidence>
<keyword evidence="8" id="KW-0067">ATP-binding</keyword>
<feature type="domain" description="Histidine kinase" evidence="15">
    <location>
        <begin position="138"/>
        <end position="349"/>
    </location>
</feature>
<evidence type="ECO:0000256" key="3">
    <source>
        <dbReference type="ARBA" id="ARBA00022553"/>
    </source>
</evidence>
<keyword evidence="10" id="KW-0535">Nitrogen fixation</keyword>
<sequence length="354" mass="40416">MNEDIKLNNLLDNLSTAILLLDQDMRILFANVSSESLFEHSRNQLFRHPLSEFLIGDCIKIERFYSALHNRDSFSENEIQLIFKDGRHCLASMIVTYYESDENGMLALEINPIDQIKKLSQESHQWALQQASRDLIRGLAHEIKNPLGGIRGAAQLLERELQDSNLREFTQLIIEQSDRLRNLVDRLLGPNKPPDFQWVNVHRVIEKIRTLLTIEHHGIIIERDYDPSIPDMYIDSDMLQQAILNIARNSVQALNGDGTLKFSTRIQRQSTIHGNRFPLCAQIKIIDNGPGIPDSIKDTLFYPMVSSKLEGTGLGLSISQSLINHHKGKIEVDSWPGHTEFTILIPIAKKEDIK</sequence>
<keyword evidence="5" id="KW-0547">Nucleotide-binding</keyword>
<accession>A0AA48KQI1</accession>
<evidence type="ECO:0000256" key="14">
    <source>
        <dbReference type="ARBA" id="ARBA00043094"/>
    </source>
</evidence>
<keyword evidence="9" id="KW-0902">Two-component regulatory system</keyword>
<keyword evidence="7" id="KW-0378">Hydrolase</keyword>
<dbReference type="InterPro" id="IPR003661">
    <property type="entry name" value="HisK_dim/P_dom"/>
</dbReference>
<dbReference type="GO" id="GO:0005524">
    <property type="term" value="F:ATP binding"/>
    <property type="evidence" value="ECO:0007669"/>
    <property type="project" value="UniProtKB-KW"/>
</dbReference>
<evidence type="ECO:0000256" key="8">
    <source>
        <dbReference type="ARBA" id="ARBA00022840"/>
    </source>
</evidence>
<dbReference type="InterPro" id="IPR000014">
    <property type="entry name" value="PAS"/>
</dbReference>
<dbReference type="KEGG" id="pmaw:MACH26_06230"/>
<dbReference type="SUPFAM" id="SSF47384">
    <property type="entry name" value="Homodimeric domain of signal transducing histidine kinase"/>
    <property type="match status" value="1"/>
</dbReference>
<proteinExistence type="predicted"/>
<dbReference type="InterPro" id="IPR036890">
    <property type="entry name" value="HATPase_C_sf"/>
</dbReference>
<evidence type="ECO:0000256" key="5">
    <source>
        <dbReference type="ARBA" id="ARBA00022741"/>
    </source>
</evidence>
<gene>
    <name evidence="16" type="primary">glnL</name>
    <name evidence="16" type="ORF">MACH26_06230</name>
</gene>
<evidence type="ECO:0000256" key="7">
    <source>
        <dbReference type="ARBA" id="ARBA00022801"/>
    </source>
</evidence>
<comment type="catalytic activity">
    <reaction evidence="1">
        <text>ATP + protein L-histidine = ADP + protein N-phospho-L-histidine.</text>
        <dbReference type="EC" id="2.7.13.3"/>
    </reaction>
</comment>
<dbReference type="AlphaFoldDB" id="A0AA48KQI1"/>
<dbReference type="CDD" id="cd00130">
    <property type="entry name" value="PAS"/>
    <property type="match status" value="1"/>
</dbReference>
<dbReference type="NCBIfam" id="NF008293">
    <property type="entry name" value="PRK11073.1"/>
    <property type="match status" value="1"/>
</dbReference>
<dbReference type="PROSITE" id="PS50109">
    <property type="entry name" value="HIS_KIN"/>
    <property type="match status" value="1"/>
</dbReference>
<comment type="function">
    <text evidence="11">Member of the two-component regulatory system NtrB/NtrC, which controls expression of the nitrogen-regulated (ntr) genes in response to nitrogen limitation. Under conditions of nitrogen limitation, NtrB autophosphorylates and transfers the phosphoryl group to NtrC. In the presence of nitrogen, acts as a phosphatase that dephosphorylates and inactivates NtrC.</text>
</comment>
<dbReference type="InterPro" id="IPR013767">
    <property type="entry name" value="PAS_fold"/>
</dbReference>
<evidence type="ECO:0000256" key="9">
    <source>
        <dbReference type="ARBA" id="ARBA00023012"/>
    </source>
</evidence>
<dbReference type="SMART" id="SM00388">
    <property type="entry name" value="HisKA"/>
    <property type="match status" value="1"/>
</dbReference>
<evidence type="ECO:0000256" key="10">
    <source>
        <dbReference type="ARBA" id="ARBA00023231"/>
    </source>
</evidence>
<dbReference type="Pfam" id="PF00512">
    <property type="entry name" value="HisKA"/>
    <property type="match status" value="1"/>
</dbReference>
<keyword evidence="6 16" id="KW-0418">Kinase</keyword>
<dbReference type="Gene3D" id="3.30.565.10">
    <property type="entry name" value="Histidine kinase-like ATPase, C-terminal domain"/>
    <property type="match status" value="1"/>
</dbReference>
<dbReference type="SUPFAM" id="SSF55874">
    <property type="entry name" value="ATPase domain of HSP90 chaperone/DNA topoisomerase II/histidine kinase"/>
    <property type="match status" value="1"/>
</dbReference>
<keyword evidence="4" id="KW-0808">Transferase</keyword>
<dbReference type="InterPro" id="IPR004358">
    <property type="entry name" value="Sig_transdc_His_kin-like_C"/>
</dbReference>
<evidence type="ECO:0000256" key="13">
    <source>
        <dbReference type="ARBA" id="ARBA00042313"/>
    </source>
</evidence>
<dbReference type="SUPFAM" id="SSF55785">
    <property type="entry name" value="PYP-like sensor domain (PAS domain)"/>
    <property type="match status" value="1"/>
</dbReference>
<dbReference type="Pfam" id="PF00989">
    <property type="entry name" value="PAS"/>
    <property type="match status" value="1"/>
</dbReference>
<dbReference type="EMBL" id="AP027272">
    <property type="protein sequence ID" value="BDX05102.1"/>
    <property type="molecule type" value="Genomic_DNA"/>
</dbReference>
<evidence type="ECO:0000256" key="1">
    <source>
        <dbReference type="ARBA" id="ARBA00000085"/>
    </source>
</evidence>
<dbReference type="GO" id="GO:0016787">
    <property type="term" value="F:hydrolase activity"/>
    <property type="evidence" value="ECO:0007669"/>
    <property type="project" value="UniProtKB-KW"/>
</dbReference>
<keyword evidence="3" id="KW-0597">Phosphoprotein</keyword>
<dbReference type="InterPro" id="IPR036097">
    <property type="entry name" value="HisK_dim/P_sf"/>
</dbReference>
<dbReference type="CDD" id="cd00082">
    <property type="entry name" value="HisKA"/>
    <property type="match status" value="1"/>
</dbReference>
<dbReference type="InterPro" id="IPR035965">
    <property type="entry name" value="PAS-like_dom_sf"/>
</dbReference>
<reference evidence="16" key="1">
    <citation type="submission" date="2023-01" db="EMBL/GenBank/DDBJ databases">
        <title>Complete genome sequence of Planctobacterium marinum strain Dej080120_11.</title>
        <authorList>
            <person name="Ueki S."/>
            <person name="Maruyama F."/>
        </authorList>
    </citation>
    <scope>NUCLEOTIDE SEQUENCE</scope>
    <source>
        <strain evidence="16">Dej080120_11</strain>
    </source>
</reference>
<dbReference type="Proteomes" id="UP001333710">
    <property type="component" value="Chromosome"/>
</dbReference>
<dbReference type="GO" id="GO:0000155">
    <property type="term" value="F:phosphorelay sensor kinase activity"/>
    <property type="evidence" value="ECO:0007669"/>
    <property type="project" value="InterPro"/>
</dbReference>
<dbReference type="GO" id="GO:0006355">
    <property type="term" value="P:regulation of DNA-templated transcription"/>
    <property type="evidence" value="ECO:0007669"/>
    <property type="project" value="InterPro"/>
</dbReference>
<name>A0AA48KQI1_9ALTE</name>
<dbReference type="PANTHER" id="PTHR43065">
    <property type="entry name" value="SENSOR HISTIDINE KINASE"/>
    <property type="match status" value="1"/>
</dbReference>
<dbReference type="Gene3D" id="3.30.450.20">
    <property type="entry name" value="PAS domain"/>
    <property type="match status" value="1"/>
</dbReference>
<evidence type="ECO:0000256" key="4">
    <source>
        <dbReference type="ARBA" id="ARBA00022679"/>
    </source>
</evidence>
<evidence type="ECO:0000259" key="15">
    <source>
        <dbReference type="PROSITE" id="PS50109"/>
    </source>
</evidence>
<organism evidence="16 17">
    <name type="scientific">Planctobacterium marinum</name>
    <dbReference type="NCBI Taxonomy" id="1631968"/>
    <lineage>
        <taxon>Bacteria</taxon>
        <taxon>Pseudomonadati</taxon>
        <taxon>Pseudomonadota</taxon>
        <taxon>Gammaproteobacteria</taxon>
        <taxon>Alteromonadales</taxon>
        <taxon>Alteromonadaceae</taxon>
        <taxon>Planctobacterium</taxon>
    </lineage>
</organism>
<dbReference type="SMART" id="SM00091">
    <property type="entry name" value="PAS"/>
    <property type="match status" value="1"/>
</dbReference>
<dbReference type="InterPro" id="IPR005467">
    <property type="entry name" value="His_kinase_dom"/>
</dbReference>
<dbReference type="PRINTS" id="PR00344">
    <property type="entry name" value="BCTRLSENSOR"/>
</dbReference>
<dbReference type="PANTHER" id="PTHR43065:SF16">
    <property type="entry name" value="SENSORY HISTIDINE KINASE_PHOSPHATASE NTRB"/>
    <property type="match status" value="1"/>
</dbReference>
<dbReference type="EC" id="2.7.13.3" evidence="2"/>
<keyword evidence="17" id="KW-1185">Reference proteome</keyword>